<dbReference type="EMBL" id="CP034248">
    <property type="protein sequence ID" value="AZK45169.1"/>
    <property type="molecule type" value="Genomic_DNA"/>
</dbReference>
<proteinExistence type="predicted"/>
<name>A0A3Q8S8X7_9BACL</name>
<keyword evidence="2" id="KW-1185">Reference proteome</keyword>
<reference evidence="1 2" key="1">
    <citation type="submission" date="2018-11" db="EMBL/GenBank/DDBJ databases">
        <title>Genome sequencing of Paenibacillus lentus DSM25539(T).</title>
        <authorList>
            <person name="Kook J.-K."/>
            <person name="Park S.-N."/>
            <person name="Lim Y.K."/>
        </authorList>
    </citation>
    <scope>NUCLEOTIDE SEQUENCE [LARGE SCALE GENOMIC DNA]</scope>
    <source>
        <strain evidence="1 2">DSM 25539</strain>
    </source>
</reference>
<sequence length="161" mass="19353">MTPIITSLYCEFQKERNHHFDRHRDFLLFMRQLERNQSNLFFYRNNEQSYHQFNHTNIGYFYMKKTINDIHVVKQLQQYATVRLFHLAEGTEVSSISKFDFLFFGDISIGEVAQYKTVISKLLRSSVSQGVHIVMMIPFMSIYQRFQMSEDYKVSMQSVYL</sequence>
<organism evidence="1 2">
    <name type="scientific">Paenibacillus lentus</name>
    <dbReference type="NCBI Taxonomy" id="1338368"/>
    <lineage>
        <taxon>Bacteria</taxon>
        <taxon>Bacillati</taxon>
        <taxon>Bacillota</taxon>
        <taxon>Bacilli</taxon>
        <taxon>Bacillales</taxon>
        <taxon>Paenibacillaceae</taxon>
        <taxon>Paenibacillus</taxon>
    </lineage>
</organism>
<dbReference type="KEGG" id="plen:EIM92_02285"/>
<gene>
    <name evidence="1" type="ORF">EIM92_02285</name>
</gene>
<accession>A0A3Q8S8X7</accession>
<protein>
    <submittedName>
        <fullName evidence="1">Uncharacterized protein</fullName>
    </submittedName>
</protein>
<evidence type="ECO:0000313" key="2">
    <source>
        <dbReference type="Proteomes" id="UP000273145"/>
    </source>
</evidence>
<dbReference type="AlphaFoldDB" id="A0A3Q8S8X7"/>
<dbReference type="RefSeq" id="WP_125081292.1">
    <property type="nucleotide sequence ID" value="NZ_CP034248.1"/>
</dbReference>
<dbReference type="OrthoDB" id="184152at2"/>
<evidence type="ECO:0000313" key="1">
    <source>
        <dbReference type="EMBL" id="AZK45169.1"/>
    </source>
</evidence>
<dbReference type="Proteomes" id="UP000273145">
    <property type="component" value="Chromosome"/>
</dbReference>